<gene>
    <name evidence="2" type="ORF">GCM10009846_15510</name>
</gene>
<name>A0ABP5MFU7_9MICO</name>
<evidence type="ECO:0000313" key="3">
    <source>
        <dbReference type="Proteomes" id="UP001501599"/>
    </source>
</evidence>
<comment type="caution">
    <text evidence="2">The sequence shown here is derived from an EMBL/GenBank/DDBJ whole genome shotgun (WGS) entry which is preliminary data.</text>
</comment>
<dbReference type="Proteomes" id="UP001501599">
    <property type="component" value="Unassembled WGS sequence"/>
</dbReference>
<reference evidence="3" key="1">
    <citation type="journal article" date="2019" name="Int. J. Syst. Evol. Microbiol.">
        <title>The Global Catalogue of Microorganisms (GCM) 10K type strain sequencing project: providing services to taxonomists for standard genome sequencing and annotation.</title>
        <authorList>
            <consortium name="The Broad Institute Genomics Platform"/>
            <consortium name="The Broad Institute Genome Sequencing Center for Infectious Disease"/>
            <person name="Wu L."/>
            <person name="Ma J."/>
        </authorList>
    </citation>
    <scope>NUCLEOTIDE SEQUENCE [LARGE SCALE GENOMIC DNA]</scope>
    <source>
        <strain evidence="3">JCM 16026</strain>
    </source>
</reference>
<sequence>MRWPRGRRDADDAAPPPTDDELGVQVDEGLLIVITGLRLSARNRVVLDVLRDRADVTEASLAAAVRADALALAEEQRAGIERIQRIRDRAAGRRGQALHGADYRRGDVAPLELRARIAELLAQRLEALADDDDAVSAIVVAARRSAMDDMFDASLRRLHEAPAIADPEHDDRLAELHDLLRGLADDLDAGVVGPR</sequence>
<keyword evidence="3" id="KW-1185">Reference proteome</keyword>
<evidence type="ECO:0000256" key="1">
    <source>
        <dbReference type="SAM" id="MobiDB-lite"/>
    </source>
</evidence>
<organism evidence="2 3">
    <name type="scientific">Agrococcus versicolor</name>
    <dbReference type="NCBI Taxonomy" id="501482"/>
    <lineage>
        <taxon>Bacteria</taxon>
        <taxon>Bacillati</taxon>
        <taxon>Actinomycetota</taxon>
        <taxon>Actinomycetes</taxon>
        <taxon>Micrococcales</taxon>
        <taxon>Microbacteriaceae</taxon>
        <taxon>Agrococcus</taxon>
    </lineage>
</organism>
<feature type="compositionally biased region" description="Basic and acidic residues" evidence="1">
    <location>
        <begin position="1"/>
        <end position="11"/>
    </location>
</feature>
<evidence type="ECO:0000313" key="2">
    <source>
        <dbReference type="EMBL" id="GAA2173449.1"/>
    </source>
</evidence>
<protein>
    <submittedName>
        <fullName evidence="2">Uncharacterized protein</fullName>
    </submittedName>
</protein>
<dbReference type="EMBL" id="BAAAQT010000005">
    <property type="protein sequence ID" value="GAA2173449.1"/>
    <property type="molecule type" value="Genomic_DNA"/>
</dbReference>
<dbReference type="RefSeq" id="WP_344342381.1">
    <property type="nucleotide sequence ID" value="NZ_BAAAQT010000005.1"/>
</dbReference>
<accession>A0ABP5MFU7</accession>
<proteinExistence type="predicted"/>
<feature type="region of interest" description="Disordered" evidence="1">
    <location>
        <begin position="1"/>
        <end position="22"/>
    </location>
</feature>